<name>A0A2A9NEN8_9AGAR</name>
<sequence length="139" mass="14944">AWIGSVQYSLVFLPGLVMGRLFDLGYFRSALLSCSVLLVTATFLVAECKEYWQFLLCQGFAVGLSSGGIFAPTMAVIAHWFRKKRGVAMGLVAVGASIGGTVLPIAANKLIDSVGFKWTMRIIGFILFATLSLANLVMS</sequence>
<dbReference type="Pfam" id="PF07690">
    <property type="entry name" value="MFS_1"/>
    <property type="match status" value="1"/>
</dbReference>
<dbReference type="InterPro" id="IPR020846">
    <property type="entry name" value="MFS_dom"/>
</dbReference>
<dbReference type="InterPro" id="IPR036259">
    <property type="entry name" value="MFS_trans_sf"/>
</dbReference>
<feature type="transmembrane region" description="Helical" evidence="3">
    <location>
        <begin position="118"/>
        <end position="138"/>
    </location>
</feature>
<dbReference type="AlphaFoldDB" id="A0A2A9NEN8"/>
<feature type="domain" description="Major facilitator superfamily (MFS) profile" evidence="4">
    <location>
        <begin position="1"/>
        <end position="139"/>
    </location>
</feature>
<feature type="non-terminal residue" evidence="5">
    <location>
        <position position="1"/>
    </location>
</feature>
<keyword evidence="3" id="KW-1133">Transmembrane helix</keyword>
<accession>A0A2A9NEN8</accession>
<feature type="transmembrane region" description="Helical" evidence="3">
    <location>
        <begin position="87"/>
        <end position="106"/>
    </location>
</feature>
<keyword evidence="3" id="KW-0812">Transmembrane</keyword>
<dbReference type="PROSITE" id="PS50850">
    <property type="entry name" value="MFS"/>
    <property type="match status" value="1"/>
</dbReference>
<dbReference type="InterPro" id="IPR050327">
    <property type="entry name" value="Proton-linked_MCT"/>
</dbReference>
<evidence type="ECO:0000256" key="3">
    <source>
        <dbReference type="SAM" id="Phobius"/>
    </source>
</evidence>
<protein>
    <recommendedName>
        <fullName evidence="4">Major facilitator superfamily (MFS) profile domain-containing protein</fullName>
    </recommendedName>
</protein>
<dbReference type="SUPFAM" id="SSF103473">
    <property type="entry name" value="MFS general substrate transporter"/>
    <property type="match status" value="1"/>
</dbReference>
<dbReference type="GO" id="GO:0016020">
    <property type="term" value="C:membrane"/>
    <property type="evidence" value="ECO:0007669"/>
    <property type="project" value="UniProtKB-SubCell"/>
</dbReference>
<keyword evidence="3" id="KW-0472">Membrane</keyword>
<proteinExistence type="inferred from homology"/>
<feature type="transmembrane region" description="Helical" evidence="3">
    <location>
        <begin position="52"/>
        <end position="80"/>
    </location>
</feature>
<dbReference type="Gene3D" id="1.20.1250.20">
    <property type="entry name" value="MFS general substrate transporter like domains"/>
    <property type="match status" value="1"/>
</dbReference>
<feature type="transmembrane region" description="Helical" evidence="3">
    <location>
        <begin position="29"/>
        <end position="46"/>
    </location>
</feature>
<dbReference type="InterPro" id="IPR011701">
    <property type="entry name" value="MFS"/>
</dbReference>
<dbReference type="EMBL" id="KZ302165">
    <property type="protein sequence ID" value="PFH46717.1"/>
    <property type="molecule type" value="Genomic_DNA"/>
</dbReference>
<reference evidence="5 6" key="1">
    <citation type="submission" date="2014-02" db="EMBL/GenBank/DDBJ databases">
        <title>Transposable element dynamics among asymbiotic and ectomycorrhizal Amanita fungi.</title>
        <authorList>
            <consortium name="DOE Joint Genome Institute"/>
            <person name="Hess J."/>
            <person name="Skrede I."/>
            <person name="Wolfe B."/>
            <person name="LaButti K."/>
            <person name="Ohm R.A."/>
            <person name="Grigoriev I.V."/>
            <person name="Pringle A."/>
        </authorList>
    </citation>
    <scope>NUCLEOTIDE SEQUENCE [LARGE SCALE GENOMIC DNA]</scope>
    <source>
        <strain evidence="5 6">SKay4041</strain>
    </source>
</reference>
<evidence type="ECO:0000256" key="1">
    <source>
        <dbReference type="ARBA" id="ARBA00004141"/>
    </source>
</evidence>
<comment type="similarity">
    <text evidence="2">Belongs to the major facilitator superfamily. Monocarboxylate porter (TC 2.A.1.13) family.</text>
</comment>
<evidence type="ECO:0000256" key="2">
    <source>
        <dbReference type="ARBA" id="ARBA00006727"/>
    </source>
</evidence>
<dbReference type="PANTHER" id="PTHR11360">
    <property type="entry name" value="MONOCARBOXYLATE TRANSPORTER"/>
    <property type="match status" value="1"/>
</dbReference>
<evidence type="ECO:0000313" key="6">
    <source>
        <dbReference type="Proteomes" id="UP000242287"/>
    </source>
</evidence>
<organism evidence="5 6">
    <name type="scientific">Amanita thiersii Skay4041</name>
    <dbReference type="NCBI Taxonomy" id="703135"/>
    <lineage>
        <taxon>Eukaryota</taxon>
        <taxon>Fungi</taxon>
        <taxon>Dikarya</taxon>
        <taxon>Basidiomycota</taxon>
        <taxon>Agaricomycotina</taxon>
        <taxon>Agaricomycetes</taxon>
        <taxon>Agaricomycetidae</taxon>
        <taxon>Agaricales</taxon>
        <taxon>Pluteineae</taxon>
        <taxon>Amanitaceae</taxon>
        <taxon>Amanita</taxon>
    </lineage>
</organism>
<feature type="non-terminal residue" evidence="5">
    <location>
        <position position="139"/>
    </location>
</feature>
<evidence type="ECO:0000259" key="4">
    <source>
        <dbReference type="PROSITE" id="PS50850"/>
    </source>
</evidence>
<gene>
    <name evidence="5" type="ORF">AMATHDRAFT_97034</name>
</gene>
<dbReference type="Proteomes" id="UP000242287">
    <property type="component" value="Unassembled WGS sequence"/>
</dbReference>
<comment type="subcellular location">
    <subcellularLocation>
        <location evidence="1">Membrane</location>
        <topology evidence="1">Multi-pass membrane protein</topology>
    </subcellularLocation>
</comment>
<keyword evidence="6" id="KW-1185">Reference proteome</keyword>
<evidence type="ECO:0000313" key="5">
    <source>
        <dbReference type="EMBL" id="PFH46717.1"/>
    </source>
</evidence>
<dbReference type="PANTHER" id="PTHR11360:SF234">
    <property type="entry name" value="MFS-TYPE TRANSPORTER DBAD-RELATED"/>
    <property type="match status" value="1"/>
</dbReference>
<dbReference type="GO" id="GO:0022857">
    <property type="term" value="F:transmembrane transporter activity"/>
    <property type="evidence" value="ECO:0007669"/>
    <property type="project" value="InterPro"/>
</dbReference>
<dbReference type="OrthoDB" id="6509908at2759"/>